<evidence type="ECO:0000313" key="14">
    <source>
        <dbReference type="Proteomes" id="UP000070412"/>
    </source>
</evidence>
<dbReference type="PANTHER" id="PTHR21321:SF1">
    <property type="entry name" value="EXOSOME COMPLEX COMPONENT RRP40"/>
    <property type="match status" value="1"/>
</dbReference>
<accession>A0A131ZY61</accession>
<dbReference type="Pfam" id="PF21262">
    <property type="entry name" value="RRP40_S1"/>
    <property type="match status" value="1"/>
</dbReference>
<evidence type="ECO:0000256" key="5">
    <source>
        <dbReference type="ARBA" id="ARBA00022552"/>
    </source>
</evidence>
<dbReference type="SUPFAM" id="SSF54791">
    <property type="entry name" value="Eukaryotic type KH-domain (KH-domain type I)"/>
    <property type="match status" value="1"/>
</dbReference>
<dbReference type="GO" id="GO:0071034">
    <property type="term" value="P:CUT catabolic process"/>
    <property type="evidence" value="ECO:0007669"/>
    <property type="project" value="TreeGrafter"/>
</dbReference>
<evidence type="ECO:0000313" key="12">
    <source>
        <dbReference type="EMBL" id="KPM03235.1"/>
    </source>
</evidence>
<gene>
    <name evidence="12" type="ORF">QR98_0016650</name>
    <name evidence="11" type="ORF">SSS_8502</name>
</gene>
<evidence type="ECO:0000313" key="13">
    <source>
        <dbReference type="EnsemblMetazoa" id="KAF7491039.1"/>
    </source>
</evidence>
<dbReference type="InterPro" id="IPR026699">
    <property type="entry name" value="Exosome_RNA_bind1/RRP40/RRP4"/>
</dbReference>
<dbReference type="FunFam" id="2.40.50.140:FF:000127">
    <property type="entry name" value="Exosome complex component RRP40"/>
    <property type="match status" value="1"/>
</dbReference>
<dbReference type="GO" id="GO:0005730">
    <property type="term" value="C:nucleolus"/>
    <property type="evidence" value="ECO:0007669"/>
    <property type="project" value="UniProtKB-SubCell"/>
</dbReference>
<dbReference type="GO" id="GO:0003723">
    <property type="term" value="F:RNA binding"/>
    <property type="evidence" value="ECO:0007669"/>
    <property type="project" value="UniProtKB-KW"/>
</dbReference>
<evidence type="ECO:0000256" key="1">
    <source>
        <dbReference type="ARBA" id="ARBA00004496"/>
    </source>
</evidence>
<dbReference type="AlphaFoldDB" id="A0A131ZY61"/>
<keyword evidence="7" id="KW-0694">RNA-binding</keyword>
<dbReference type="GO" id="GO:0000467">
    <property type="term" value="P:exonucleolytic trimming to generate mature 3'-end of 5.8S rRNA from tricistronic rRNA transcript (SSU-rRNA, 5.8S rRNA, LSU-rRNA)"/>
    <property type="evidence" value="ECO:0007669"/>
    <property type="project" value="TreeGrafter"/>
</dbReference>
<keyword evidence="6" id="KW-0271">Exosome</keyword>
<name>A0A131ZY61_SARSC</name>
<dbReference type="GO" id="GO:0071038">
    <property type="term" value="P:TRAMP-dependent tRNA surveillance pathway"/>
    <property type="evidence" value="ECO:0007669"/>
    <property type="project" value="TreeGrafter"/>
</dbReference>
<evidence type="ECO:0000256" key="4">
    <source>
        <dbReference type="ARBA" id="ARBA00022490"/>
    </source>
</evidence>
<dbReference type="Gene3D" id="3.30.1370.10">
    <property type="entry name" value="K Homology domain, type 1"/>
    <property type="match status" value="1"/>
</dbReference>
<proteinExistence type="inferred from homology"/>
<evidence type="ECO:0000256" key="8">
    <source>
        <dbReference type="ARBA" id="ARBA00023242"/>
    </source>
</evidence>
<dbReference type="EMBL" id="JXLN01004395">
    <property type="protein sequence ID" value="KPM03235.1"/>
    <property type="molecule type" value="Genomic_DNA"/>
</dbReference>
<dbReference type="GO" id="GO:0000177">
    <property type="term" value="C:cytoplasmic exosome (RNase complex)"/>
    <property type="evidence" value="ECO:0007669"/>
    <property type="project" value="TreeGrafter"/>
</dbReference>
<dbReference type="VEuPathDB" id="VectorBase:SSCA006741"/>
<dbReference type="OrthoDB" id="340500at2759"/>
<keyword evidence="14" id="KW-1185">Reference proteome</keyword>
<dbReference type="InterPro" id="IPR036612">
    <property type="entry name" value="KH_dom_type_1_sf"/>
</dbReference>
<dbReference type="Gene3D" id="2.40.50.140">
    <property type="entry name" value="Nucleic acid-binding proteins"/>
    <property type="match status" value="1"/>
</dbReference>
<evidence type="ECO:0000256" key="7">
    <source>
        <dbReference type="ARBA" id="ARBA00022884"/>
    </source>
</evidence>
<protein>
    <recommendedName>
        <fullName evidence="9">Ribosomal RNA-processing protein 40</fullName>
    </recommendedName>
</protein>
<keyword evidence="4" id="KW-0963">Cytoplasm</keyword>
<dbReference type="GO" id="GO:0071051">
    <property type="term" value="P:poly(A)-dependent snoRNA 3'-end processing"/>
    <property type="evidence" value="ECO:0007669"/>
    <property type="project" value="TreeGrafter"/>
</dbReference>
<dbReference type="GO" id="GO:0071035">
    <property type="term" value="P:nuclear polyadenylation-dependent rRNA catabolic process"/>
    <property type="evidence" value="ECO:0007669"/>
    <property type="project" value="TreeGrafter"/>
</dbReference>
<evidence type="ECO:0000256" key="9">
    <source>
        <dbReference type="ARBA" id="ARBA00030615"/>
    </source>
</evidence>
<dbReference type="SUPFAM" id="SSF110324">
    <property type="entry name" value="Ribosomal L27 protein-like"/>
    <property type="match status" value="1"/>
</dbReference>
<reference evidence="13" key="4">
    <citation type="submission" date="2022-06" db="UniProtKB">
        <authorList>
            <consortium name="EnsemblMetazoa"/>
        </authorList>
    </citation>
    <scope>IDENTIFICATION</scope>
</reference>
<evidence type="ECO:0000313" key="11">
    <source>
        <dbReference type="EMBL" id="KAF7491039.1"/>
    </source>
</evidence>
<keyword evidence="8" id="KW-0539">Nucleus</keyword>
<reference evidence="12 15" key="1">
    <citation type="journal article" date="2015" name="Parasit. Vectors">
        <title>Draft genome of the scabies mite.</title>
        <authorList>
            <person name="Rider S.D.Jr."/>
            <person name="Morgan M.S."/>
            <person name="Arlian L.G."/>
        </authorList>
    </citation>
    <scope>NUCLEOTIDE SEQUENCE [LARGE SCALE GENOMIC DNA]</scope>
    <source>
        <strain evidence="12">Arlian Lab</strain>
    </source>
</reference>
<dbReference type="GO" id="GO:0010468">
    <property type="term" value="P:regulation of gene expression"/>
    <property type="evidence" value="ECO:0007669"/>
    <property type="project" value="UniProtKB-ARBA"/>
</dbReference>
<dbReference type="GO" id="GO:0000176">
    <property type="term" value="C:nuclear exosome (RNase complex)"/>
    <property type="evidence" value="ECO:0007669"/>
    <property type="project" value="TreeGrafter"/>
</dbReference>
<dbReference type="EMBL" id="WVUK01000062">
    <property type="protein sequence ID" value="KAF7491039.1"/>
    <property type="molecule type" value="Genomic_DNA"/>
</dbReference>
<dbReference type="Pfam" id="PF15985">
    <property type="entry name" value="KH_6"/>
    <property type="match status" value="1"/>
</dbReference>
<feature type="domain" description="K Homology" evidence="10">
    <location>
        <begin position="158"/>
        <end position="205"/>
    </location>
</feature>
<dbReference type="Proteomes" id="UP000070412">
    <property type="component" value="Unassembled WGS sequence"/>
</dbReference>
<dbReference type="GO" id="GO:0034475">
    <property type="term" value="P:U4 snRNA 3'-end processing"/>
    <property type="evidence" value="ECO:0007669"/>
    <property type="project" value="TreeGrafter"/>
</dbReference>
<dbReference type="Gene3D" id="2.40.50.100">
    <property type="match status" value="1"/>
</dbReference>
<comment type="similarity">
    <text evidence="3">Belongs to the RRP40 family.</text>
</comment>
<dbReference type="InterPro" id="IPR037319">
    <property type="entry name" value="Rrp40_S1"/>
</dbReference>
<dbReference type="SUPFAM" id="SSF50249">
    <property type="entry name" value="Nucleic acid-binding proteins"/>
    <property type="match status" value="1"/>
</dbReference>
<comment type="subcellular location">
    <subcellularLocation>
        <location evidence="1">Cytoplasm</location>
    </subcellularLocation>
    <subcellularLocation>
        <location evidence="2">Nucleus</location>
        <location evidence="2">Nucleolus</location>
    </subcellularLocation>
</comment>
<reference evidence="14" key="2">
    <citation type="journal article" date="2020" name="PLoS Negl. Trop. Dis.">
        <title>High-quality nuclear genome for Sarcoptes scabiei-A critical resource for a neglected parasite.</title>
        <authorList>
            <person name="Korhonen P.K."/>
            <person name="Gasser R.B."/>
            <person name="Ma G."/>
            <person name="Wang T."/>
            <person name="Stroehlein A.J."/>
            <person name="Young N.D."/>
            <person name="Ang C.S."/>
            <person name="Fernando D.D."/>
            <person name="Lu H.C."/>
            <person name="Taylor S."/>
            <person name="Reynolds S.L."/>
            <person name="Mofiz E."/>
            <person name="Najaraj S.H."/>
            <person name="Gowda H."/>
            <person name="Madugundu A."/>
            <person name="Renuse S."/>
            <person name="Holt D."/>
            <person name="Pandey A."/>
            <person name="Papenfuss A.T."/>
            <person name="Fischer K."/>
        </authorList>
    </citation>
    <scope>NUCLEOTIDE SEQUENCE [LARGE SCALE GENOMIC DNA]</scope>
</reference>
<dbReference type="OMA" id="WIKGINV"/>
<dbReference type="EnsemblMetazoa" id="SSS_8502s_mrna">
    <property type="protein sequence ID" value="KAF7491039.1"/>
    <property type="gene ID" value="SSS_8502"/>
</dbReference>
<dbReference type="InterPro" id="IPR049469">
    <property type="entry name" value="RRP40_KH-I"/>
</dbReference>
<evidence type="ECO:0000256" key="6">
    <source>
        <dbReference type="ARBA" id="ARBA00022835"/>
    </source>
</evidence>
<dbReference type="CDD" id="cd22526">
    <property type="entry name" value="KH-I_Rrp40"/>
    <property type="match status" value="1"/>
</dbReference>
<evidence type="ECO:0000313" key="15">
    <source>
        <dbReference type="Proteomes" id="UP000616769"/>
    </source>
</evidence>
<sequence length="240" mass="26988">MSSTIQNRIVLPGDDVMEILQSNKDDEVKPIVVGPGLKRLDKQSIISYKAGQLMNRKVNLFWVNSRQRYYIPCERDTVIGVVISKTSTFCRVDIGSAESATLSLLAFPNATKRNKGVVEIGDIIFACVLTAAKDVETELVCMDKDGKKDGFGVLPRGGYMFKVPINVCRRLLNPDSSISKNLGNRYRFEKAIGLNGRVWIRSKSIQTTIVLSNHIKQLEYILEKDLENSHKLLDKKVKQK</sequence>
<evidence type="ECO:0000256" key="3">
    <source>
        <dbReference type="ARBA" id="ARBA00007841"/>
    </source>
</evidence>
<dbReference type="InterPro" id="IPR012340">
    <property type="entry name" value="NA-bd_OB-fold"/>
</dbReference>
<reference evidence="11" key="3">
    <citation type="submission" date="2020-01" db="EMBL/GenBank/DDBJ databases">
        <authorList>
            <person name="Korhonen P.K.K."/>
            <person name="Guangxu M.G."/>
            <person name="Wang T.W."/>
            <person name="Stroehlein A.J.S."/>
            <person name="Young N.D."/>
            <person name="Ang C.-S.A."/>
            <person name="Fernando D.W.F."/>
            <person name="Lu H.L."/>
            <person name="Taylor S.T."/>
            <person name="Ehtesham M.E.M."/>
            <person name="Najaraj S.H.N."/>
            <person name="Harsha G.H.G."/>
            <person name="Madugundu A.M."/>
            <person name="Renuse S.R."/>
            <person name="Holt D.H."/>
            <person name="Pandey A.P."/>
            <person name="Papenfuss A.P."/>
            <person name="Gasser R.B.G."/>
            <person name="Fischer K.F."/>
        </authorList>
    </citation>
    <scope>NUCLEOTIDE SEQUENCE</scope>
    <source>
        <strain evidence="11">SSS_KF_BRIS2020</strain>
    </source>
</reference>
<dbReference type="InterPro" id="IPR004088">
    <property type="entry name" value="KH_dom_type_1"/>
</dbReference>
<dbReference type="PANTHER" id="PTHR21321">
    <property type="entry name" value="PNAS-3 RELATED"/>
    <property type="match status" value="1"/>
</dbReference>
<evidence type="ECO:0000259" key="10">
    <source>
        <dbReference type="Pfam" id="PF15985"/>
    </source>
</evidence>
<organism evidence="12 15">
    <name type="scientific">Sarcoptes scabiei</name>
    <name type="common">Itch mite</name>
    <name type="synonym">Acarus scabiei</name>
    <dbReference type="NCBI Taxonomy" id="52283"/>
    <lineage>
        <taxon>Eukaryota</taxon>
        <taxon>Metazoa</taxon>
        <taxon>Ecdysozoa</taxon>
        <taxon>Arthropoda</taxon>
        <taxon>Chelicerata</taxon>
        <taxon>Arachnida</taxon>
        <taxon>Acari</taxon>
        <taxon>Acariformes</taxon>
        <taxon>Sarcoptiformes</taxon>
        <taxon>Astigmata</taxon>
        <taxon>Psoroptidia</taxon>
        <taxon>Sarcoptoidea</taxon>
        <taxon>Sarcoptidae</taxon>
        <taxon>Sarcoptinae</taxon>
        <taxon>Sarcoptes</taxon>
    </lineage>
</organism>
<dbReference type="CDD" id="cd05790">
    <property type="entry name" value="S1_Rrp40"/>
    <property type="match status" value="1"/>
</dbReference>
<evidence type="ECO:0000256" key="2">
    <source>
        <dbReference type="ARBA" id="ARBA00004604"/>
    </source>
</evidence>
<dbReference type="Proteomes" id="UP000616769">
    <property type="component" value="Unassembled WGS sequence"/>
</dbReference>
<keyword evidence="5" id="KW-0698">rRNA processing</keyword>